<keyword evidence="12 17" id="KW-0472">Membrane</keyword>
<dbReference type="GO" id="GO:0005891">
    <property type="term" value="C:voltage-gated calcium channel complex"/>
    <property type="evidence" value="ECO:0007669"/>
    <property type="project" value="InterPro"/>
</dbReference>
<feature type="transmembrane region" description="Helical" evidence="17">
    <location>
        <begin position="111"/>
        <end position="130"/>
    </location>
</feature>
<evidence type="ECO:0000256" key="12">
    <source>
        <dbReference type="ARBA" id="ARBA00023136"/>
    </source>
</evidence>
<evidence type="ECO:0000256" key="13">
    <source>
        <dbReference type="ARBA" id="ARBA00023303"/>
    </source>
</evidence>
<feature type="transmembrane region" description="Helical" evidence="17">
    <location>
        <begin position="72"/>
        <end position="91"/>
    </location>
</feature>
<feature type="transmembrane region" description="Helical" evidence="17">
    <location>
        <begin position="859"/>
        <end position="886"/>
    </location>
</feature>
<dbReference type="Gene3D" id="1.20.120.350">
    <property type="entry name" value="Voltage-gated potassium channels. Chain C"/>
    <property type="match status" value="3"/>
</dbReference>
<feature type="transmembrane region" description="Helical" evidence="17">
    <location>
        <begin position="417"/>
        <end position="435"/>
    </location>
</feature>
<feature type="transmembrane region" description="Helical" evidence="17">
    <location>
        <begin position="906"/>
        <end position="928"/>
    </location>
</feature>
<keyword evidence="5 17" id="KW-0812">Transmembrane</keyword>
<feature type="transmembrane region" description="Helical" evidence="17">
    <location>
        <begin position="539"/>
        <end position="569"/>
    </location>
</feature>
<dbReference type="GO" id="GO:0046872">
    <property type="term" value="F:metal ion binding"/>
    <property type="evidence" value="ECO:0007669"/>
    <property type="project" value="UniProtKB-KW"/>
</dbReference>
<feature type="domain" description="Ion transport" evidence="18">
    <location>
        <begin position="71"/>
        <end position="271"/>
    </location>
</feature>
<dbReference type="AlphaFoldDB" id="A0A5E4PRU5"/>
<dbReference type="GO" id="GO:0016322">
    <property type="term" value="P:neuron remodeling"/>
    <property type="evidence" value="ECO:0007669"/>
    <property type="project" value="UniProtKB-ARBA"/>
</dbReference>
<feature type="binding site" evidence="14">
    <location>
        <position position="989"/>
    </location>
    <ligand>
        <name>Ca(2+)</name>
        <dbReference type="ChEBI" id="CHEBI:29108"/>
    </ligand>
</feature>
<evidence type="ECO:0000256" key="4">
    <source>
        <dbReference type="ARBA" id="ARBA00022673"/>
    </source>
</evidence>
<keyword evidence="3 15" id="KW-0109">Calcium transport</keyword>
<dbReference type="GO" id="GO:0016323">
    <property type="term" value="C:basolateral plasma membrane"/>
    <property type="evidence" value="ECO:0007669"/>
    <property type="project" value="UniProtKB-ARBA"/>
</dbReference>
<dbReference type="PRINTS" id="PR00167">
    <property type="entry name" value="CACHANNEL"/>
</dbReference>
<feature type="domain" description="Ion transport" evidence="18">
    <location>
        <begin position="739"/>
        <end position="893"/>
    </location>
</feature>
<dbReference type="GO" id="GO:0009582">
    <property type="term" value="P:detection of abiotic stimulus"/>
    <property type="evidence" value="ECO:0007669"/>
    <property type="project" value="UniProtKB-ARBA"/>
</dbReference>
<keyword evidence="7" id="KW-0677">Repeat</keyword>
<dbReference type="Proteomes" id="UP000324832">
    <property type="component" value="Unassembled WGS sequence"/>
</dbReference>
<name>A0A5E4PRU5_9NEOP</name>
<keyword evidence="4 15" id="KW-0107">Calcium channel</keyword>
<feature type="compositionally biased region" description="Basic and acidic residues" evidence="16">
    <location>
        <begin position="620"/>
        <end position="631"/>
    </location>
</feature>
<evidence type="ECO:0000259" key="18">
    <source>
        <dbReference type="Pfam" id="PF00520"/>
    </source>
</evidence>
<feature type="compositionally biased region" description="Acidic residues" evidence="16">
    <location>
        <begin position="596"/>
        <end position="611"/>
    </location>
</feature>
<evidence type="ECO:0000256" key="16">
    <source>
        <dbReference type="SAM" id="MobiDB-lite"/>
    </source>
</evidence>
<dbReference type="InterPro" id="IPR050599">
    <property type="entry name" value="VDCC_alpha-1_subunit"/>
</dbReference>
<feature type="domain" description="Ion transport" evidence="18">
    <location>
        <begin position="894"/>
        <end position="1050"/>
    </location>
</feature>
<feature type="region of interest" description="Disordered" evidence="16">
    <location>
        <begin position="595"/>
        <end position="645"/>
    </location>
</feature>
<feature type="transmembrane region" description="Helical" evidence="17">
    <location>
        <begin position="812"/>
        <end position="838"/>
    </location>
</feature>
<dbReference type="FunFam" id="1.20.120.350:FF:000006">
    <property type="entry name" value="Voltage-dependent L-type calcium channel subunit alpha"/>
    <property type="match status" value="1"/>
</dbReference>
<evidence type="ECO:0000256" key="15">
    <source>
        <dbReference type="RuleBase" id="RU003808"/>
    </source>
</evidence>
<dbReference type="Gene3D" id="1.10.287.70">
    <property type="match status" value="3"/>
</dbReference>
<comment type="similarity">
    <text evidence="15">Belongs to the calcium channel alpha-1 subunit (TC 1.A.1.11) family.</text>
</comment>
<dbReference type="Gene3D" id="6.10.250.2500">
    <property type="match status" value="1"/>
</dbReference>
<feature type="non-terminal residue" evidence="19">
    <location>
        <position position="1"/>
    </location>
</feature>
<dbReference type="FunFam" id="1.10.287.70:FF:000107">
    <property type="entry name" value="Voltage-dependent L-type calcium channel subunit alpha"/>
    <property type="match status" value="1"/>
</dbReference>
<dbReference type="GO" id="GO:0098703">
    <property type="term" value="P:calcium ion import across plasma membrane"/>
    <property type="evidence" value="ECO:0007669"/>
    <property type="project" value="TreeGrafter"/>
</dbReference>
<feature type="compositionally biased region" description="Acidic residues" evidence="16">
    <location>
        <begin position="632"/>
        <end position="645"/>
    </location>
</feature>
<comment type="subcellular location">
    <subcellularLocation>
        <location evidence="1 15">Membrane</location>
        <topology evidence="1 15">Multi-pass membrane protein</topology>
    </subcellularLocation>
</comment>
<keyword evidence="11" id="KW-0406">Ion transport</keyword>
<feature type="transmembrane region" description="Helical" evidence="17">
    <location>
        <begin position="494"/>
        <end position="519"/>
    </location>
</feature>
<evidence type="ECO:0000256" key="7">
    <source>
        <dbReference type="ARBA" id="ARBA00022737"/>
    </source>
</evidence>
<feature type="transmembrane region" description="Helical" evidence="17">
    <location>
        <begin position="740"/>
        <end position="758"/>
    </location>
</feature>
<evidence type="ECO:0000313" key="20">
    <source>
        <dbReference type="Proteomes" id="UP000324832"/>
    </source>
</evidence>
<feature type="transmembrane region" description="Helical" evidence="17">
    <location>
        <begin position="179"/>
        <end position="202"/>
    </location>
</feature>
<dbReference type="Pfam" id="PF00520">
    <property type="entry name" value="Ion_trans"/>
    <property type="match status" value="4"/>
</dbReference>
<evidence type="ECO:0000256" key="6">
    <source>
        <dbReference type="ARBA" id="ARBA00022723"/>
    </source>
</evidence>
<gene>
    <name evidence="19" type="ORF">LSINAPIS_LOCUS1148</name>
</gene>
<dbReference type="EMBL" id="FZQP02000138">
    <property type="protein sequence ID" value="VVC87581.1"/>
    <property type="molecule type" value="Genomic_DNA"/>
</dbReference>
<keyword evidence="2" id="KW-0813">Transport</keyword>
<dbReference type="FunFam" id="1.20.120.350:FF:000001">
    <property type="entry name" value="Voltage-dependent L-type calcium channel subunit alpha"/>
    <property type="match status" value="1"/>
</dbReference>
<keyword evidence="8 14" id="KW-0106">Calcium</keyword>
<evidence type="ECO:0000256" key="9">
    <source>
        <dbReference type="ARBA" id="ARBA00022882"/>
    </source>
</evidence>
<feature type="domain" description="Ion transport" evidence="18">
    <location>
        <begin position="379"/>
        <end position="590"/>
    </location>
</feature>
<sequence length="1084" mass="124250">IIMSTEAEETTTTPTATQPDGTGPLIQVPVAPRKPPRRGLKVQPERAKRALFCLTLKNPLRKLCIDIVEWKPFEWMILTTIFANCIALAVYTPYPSGDSNYTNWVLEKIEYIFLVIFTGECVMKIIAYGFAMHPGSYLRNGWNLLDFTIVVIGIVKYIQRCLRCEGSPSVQGIETVKITMVPLLHIALLVIFVIIIYAIIGLELFSGKMHKSCYNRITGEIMDNPHPCDSDNGFNCSKLGANMECREKWIGPNFGITNFDNFGLSMLTVFQEFSKEREKAKNRGDFQKLREKQQLEEDLKGYLDWITQAEYLEPLADQHDVVDQKRDYGQITNEHDSTDHLGLESEDKQKVSVGKLWKQDFDKVNRRMKRACRRAVKSQTFYWLIIVLVFLNTVVLASEHHHQPEWLDYFQEYGNAIFVALFTLEMFGYFVSLFNRFDCFVVIGSISEMILTKSQVMPPLGISVLRCVRLLRVFKVTKYWRSLSNLVASLLNSIQSIASLLLLLFLFIMIFALLGMQVFGGKFNYDPVEEKDRHNFDCFWQALLTVFQAYGGVGTVGIVACIYFIILFICDILLNVFLAIAVDNLADAESLTNIEKEEEGGQGDTDDEYIHDEDAYTSENSEREYSDRGSEENQEEIYEEEEVKEDEEVEEKLEYDQEQNEIDIMDNHQRNDIVNIFGHLCTKDEDEEEEGKLVSARPRRMSELNMPNQTPPIPNASSFFVFSPTNRFRVFCYKMSSSSTFGNIILVCIMFSSAMLAAEDPLDAAQKGFRNYLLSQFDIFFTGIFTLELFLKLITYGLVLHEGAFLRSAFNVLDMLVVCVSLISMSFKSGSISVVKILRVFRVLRPLRAINRAKGLKHVVQCVIVAIKTIGNILLVTSLLQFMFAVMGVQMFKYVVKCVIVAIKTIGNIMLVTYLLQFMFAVVGVQLFKGKFYKCNDISKMTKDECQGTFLVFENRNYVVKDREWKRNDFHFDNVMKGMLTLFTVSTFEGWPGLLYVSIDSNAEDRGPITNFRPIVAAYYIIYIIIIAFFMVNIFVGFVIVTFQNEGEQEYKNCELDKNQRNCIEFALKAKPIRSVVVRDISTV</sequence>
<dbReference type="GO" id="GO:0042045">
    <property type="term" value="P:epithelial fluid transport"/>
    <property type="evidence" value="ECO:0007669"/>
    <property type="project" value="UniProtKB-ARBA"/>
</dbReference>
<keyword evidence="10 17" id="KW-1133">Transmembrane helix</keyword>
<dbReference type="InterPro" id="IPR002077">
    <property type="entry name" value="VDCCAlpha1"/>
</dbReference>
<dbReference type="GO" id="GO:0019722">
    <property type="term" value="P:calcium-mediated signaling"/>
    <property type="evidence" value="ECO:0007669"/>
    <property type="project" value="UniProtKB-ARBA"/>
</dbReference>
<feature type="transmembrane region" description="Helical" evidence="17">
    <location>
        <begin position="380"/>
        <end position="397"/>
    </location>
</feature>
<evidence type="ECO:0000256" key="5">
    <source>
        <dbReference type="ARBA" id="ARBA00022692"/>
    </source>
</evidence>
<accession>A0A5E4PRU5</accession>
<evidence type="ECO:0000256" key="10">
    <source>
        <dbReference type="ARBA" id="ARBA00022989"/>
    </source>
</evidence>
<evidence type="ECO:0000313" key="19">
    <source>
        <dbReference type="EMBL" id="VVC87581.1"/>
    </source>
</evidence>
<dbReference type="InterPro" id="IPR027359">
    <property type="entry name" value="Volt_channel_dom_sf"/>
</dbReference>
<feature type="transmembrane region" description="Helical" evidence="17">
    <location>
        <begin position="779"/>
        <end position="800"/>
    </location>
</feature>
<evidence type="ECO:0000256" key="3">
    <source>
        <dbReference type="ARBA" id="ARBA00022568"/>
    </source>
</evidence>
<dbReference type="GO" id="GO:0009581">
    <property type="term" value="P:detection of external stimulus"/>
    <property type="evidence" value="ECO:0007669"/>
    <property type="project" value="UniProtKB-ARBA"/>
</dbReference>
<dbReference type="PANTHER" id="PTHR45628:SF1">
    <property type="entry name" value="VOLTAGE-DEPENDENT CALCIUM CHANNEL TYPE D SUBUNIT ALPHA-1"/>
    <property type="match status" value="1"/>
</dbReference>
<dbReference type="GO" id="GO:0050906">
    <property type="term" value="P:detection of stimulus involved in sensory perception"/>
    <property type="evidence" value="ECO:0007669"/>
    <property type="project" value="UniProtKB-ARBA"/>
</dbReference>
<feature type="transmembrane region" description="Helical" evidence="17">
    <location>
        <begin position="980"/>
        <end position="999"/>
    </location>
</feature>
<dbReference type="InterPro" id="IPR005821">
    <property type="entry name" value="Ion_trans_dom"/>
</dbReference>
<dbReference type="PANTHER" id="PTHR45628">
    <property type="entry name" value="VOLTAGE-DEPENDENT CALCIUM CHANNEL TYPE A SUBUNIT ALPHA-1"/>
    <property type="match status" value="1"/>
</dbReference>
<keyword evidence="6 14" id="KW-0479">Metal-binding</keyword>
<organism evidence="19 20">
    <name type="scientific">Leptidea sinapis</name>
    <dbReference type="NCBI Taxonomy" id="189913"/>
    <lineage>
        <taxon>Eukaryota</taxon>
        <taxon>Metazoa</taxon>
        <taxon>Ecdysozoa</taxon>
        <taxon>Arthropoda</taxon>
        <taxon>Hexapoda</taxon>
        <taxon>Insecta</taxon>
        <taxon>Pterygota</taxon>
        <taxon>Neoptera</taxon>
        <taxon>Endopterygota</taxon>
        <taxon>Lepidoptera</taxon>
        <taxon>Glossata</taxon>
        <taxon>Ditrysia</taxon>
        <taxon>Papilionoidea</taxon>
        <taxon>Pieridae</taxon>
        <taxon>Dismorphiinae</taxon>
        <taxon>Leptidea</taxon>
    </lineage>
</organism>
<feature type="region of interest" description="Disordered" evidence="16">
    <location>
        <begin position="1"/>
        <end position="39"/>
    </location>
</feature>
<protein>
    <recommendedName>
        <fullName evidence="18">Ion transport domain-containing protein</fullName>
    </recommendedName>
</protein>
<keyword evidence="20" id="KW-1185">Reference proteome</keyword>
<evidence type="ECO:0000256" key="8">
    <source>
        <dbReference type="ARBA" id="ARBA00022837"/>
    </source>
</evidence>
<dbReference type="SUPFAM" id="SSF81324">
    <property type="entry name" value="Voltage-gated potassium channels"/>
    <property type="match status" value="3"/>
</dbReference>
<evidence type="ECO:0000256" key="2">
    <source>
        <dbReference type="ARBA" id="ARBA00022448"/>
    </source>
</evidence>
<evidence type="ECO:0000256" key="1">
    <source>
        <dbReference type="ARBA" id="ARBA00004141"/>
    </source>
</evidence>
<dbReference type="GO" id="GO:0016324">
    <property type="term" value="C:apical plasma membrane"/>
    <property type="evidence" value="ECO:0007669"/>
    <property type="project" value="UniProtKB-ARBA"/>
</dbReference>
<keyword evidence="13" id="KW-0407">Ion channel</keyword>
<evidence type="ECO:0000256" key="17">
    <source>
        <dbReference type="SAM" id="Phobius"/>
    </source>
</evidence>
<evidence type="ECO:0000256" key="14">
    <source>
        <dbReference type="PIRSR" id="PIRSR602077-1"/>
    </source>
</evidence>
<keyword evidence="9 15" id="KW-0851">Voltage-gated channel</keyword>
<feature type="transmembrane region" description="Helical" evidence="17">
    <location>
        <begin position="1019"/>
        <end position="1043"/>
    </location>
</feature>
<proteinExistence type="inferred from homology"/>
<reference evidence="19 20" key="1">
    <citation type="submission" date="2017-07" db="EMBL/GenBank/DDBJ databases">
        <authorList>
            <person name="Talla V."/>
            <person name="Backstrom N."/>
        </authorList>
    </citation>
    <scope>NUCLEOTIDE SEQUENCE [LARGE SCALE GENOMIC DNA]</scope>
</reference>
<evidence type="ECO:0000256" key="11">
    <source>
        <dbReference type="ARBA" id="ARBA00023065"/>
    </source>
</evidence>
<dbReference type="GO" id="GO:0008331">
    <property type="term" value="F:high voltage-gated calcium channel activity"/>
    <property type="evidence" value="ECO:0007669"/>
    <property type="project" value="TreeGrafter"/>
</dbReference>